<dbReference type="InterPro" id="IPR043058">
    <property type="entry name" value="NUDIX_sf"/>
</dbReference>
<reference evidence="2" key="1">
    <citation type="submission" date="2020-09" db="EMBL/GenBank/DDBJ databases">
        <authorList>
            <person name="Kikuchi T."/>
        </authorList>
    </citation>
    <scope>NUCLEOTIDE SEQUENCE</scope>
    <source>
        <strain evidence="2">SH1</strain>
    </source>
</reference>
<dbReference type="SUPFAM" id="SSF48403">
    <property type="entry name" value="Ankyrin repeat"/>
    <property type="match status" value="1"/>
</dbReference>
<keyword evidence="3" id="KW-1185">Reference proteome</keyword>
<evidence type="ECO:0008006" key="4">
    <source>
        <dbReference type="Google" id="ProtNLM"/>
    </source>
</evidence>
<organism evidence="2 3">
    <name type="scientific">Bursaphelenchus okinawaensis</name>
    <dbReference type="NCBI Taxonomy" id="465554"/>
    <lineage>
        <taxon>Eukaryota</taxon>
        <taxon>Metazoa</taxon>
        <taxon>Ecdysozoa</taxon>
        <taxon>Nematoda</taxon>
        <taxon>Chromadorea</taxon>
        <taxon>Rhabditida</taxon>
        <taxon>Tylenchina</taxon>
        <taxon>Tylenchomorpha</taxon>
        <taxon>Aphelenchoidea</taxon>
        <taxon>Aphelenchoididae</taxon>
        <taxon>Bursaphelenchus</taxon>
    </lineage>
</organism>
<protein>
    <recommendedName>
        <fullName evidence="4">ANK_REP_REGION domain-containing protein</fullName>
    </recommendedName>
</protein>
<dbReference type="Proteomes" id="UP000783686">
    <property type="component" value="Unassembled WGS sequence"/>
</dbReference>
<dbReference type="EMBL" id="CAJFDH010000001">
    <property type="protein sequence ID" value="CAD5206315.1"/>
    <property type="molecule type" value="Genomic_DNA"/>
</dbReference>
<gene>
    <name evidence="2" type="ORF">BOKJ2_LOCUS999</name>
</gene>
<keyword evidence="1" id="KW-0040">ANK repeat</keyword>
<evidence type="ECO:0000313" key="2">
    <source>
        <dbReference type="EMBL" id="CAD5206315.1"/>
    </source>
</evidence>
<dbReference type="Gene3D" id="3.30.70.2240">
    <property type="entry name" value="KRIT, N-terminal Nudix domain, NPxY motif-rich region"/>
    <property type="match status" value="1"/>
</dbReference>
<dbReference type="GO" id="GO:0005886">
    <property type="term" value="C:plasma membrane"/>
    <property type="evidence" value="ECO:0007669"/>
    <property type="project" value="TreeGrafter"/>
</dbReference>
<dbReference type="Gene3D" id="3.10.20.90">
    <property type="entry name" value="Phosphatidylinositol 3-kinase Catalytic Subunit, Chain A, domain 1"/>
    <property type="match status" value="1"/>
</dbReference>
<dbReference type="InterPro" id="IPR051594">
    <property type="entry name" value="KRIT1/FRMD8"/>
</dbReference>
<name>A0A811JSJ8_9BILA</name>
<dbReference type="Pfam" id="PF13637">
    <property type="entry name" value="Ank_4"/>
    <property type="match status" value="1"/>
</dbReference>
<evidence type="ECO:0000256" key="1">
    <source>
        <dbReference type="PROSITE-ProRule" id="PRU00023"/>
    </source>
</evidence>
<dbReference type="OrthoDB" id="194358at2759"/>
<dbReference type="EMBL" id="CAJFCW020000001">
    <property type="protein sequence ID" value="CAG9081282.1"/>
    <property type="molecule type" value="Genomic_DNA"/>
</dbReference>
<proteinExistence type="predicted"/>
<dbReference type="InterPro" id="IPR036770">
    <property type="entry name" value="Ankyrin_rpt-contain_sf"/>
</dbReference>
<comment type="caution">
    <text evidence="2">The sequence shown here is derived from an EMBL/GenBank/DDBJ whole genome shotgun (WGS) entry which is preliminary data.</text>
</comment>
<feature type="repeat" description="ANK" evidence="1">
    <location>
        <begin position="331"/>
        <end position="355"/>
    </location>
</feature>
<dbReference type="SMART" id="SM00248">
    <property type="entry name" value="ANK"/>
    <property type="match status" value="3"/>
</dbReference>
<sequence length="511" mass="57946">MFVAVLRLKQTAASDFKCFQAPEHFDLLLQKDGNRLVPVSTEAGHYLKLALKSVAMVDSALAQRAVPVPMWLHGPSSSSSPPSRLVCAPVLEEVTKFMETEKFKFYNLAELLNLSINGDKFLDRQTSIFIASLGEWLEQQQCSNPEFLSDLFRKRAAKDRIRCCVHSPAYSQNFKTVCKKQLKLHRREDADVRRCVELDEEVEKANNARALMLLKEKYEKAVINPVFGILNEAMKRTAPVYFVKDRSDKAGECQASDATADPFEQMFPLHSAAYHGDHLRVQELLDQGHDPNQTDSDSWTPLHYGTFYNQFKACEVLMLHPLTNVNAANKTGATALHFAARNGHLYLVEVMLSHSKLRVNKKDNHGKTALEYCLEFCETNPKSQWHHIANLLHNFSLRPEKVEVSFIGRNSLQVKCTPTTATAGQLRDSVIKEEGLIAKAEKVFALWIASESLSLQLKADMKIKTHKEKWPEYLVKWGDLQQTSGAAEKPRLYFKRDARTLLGDERDLVSI</sequence>
<feature type="repeat" description="ANK" evidence="1">
    <location>
        <begin position="264"/>
        <end position="296"/>
    </location>
</feature>
<dbReference type="PANTHER" id="PTHR13283:SF11">
    <property type="entry name" value="KREV INTERACTION TRAPPED PROTEIN 1"/>
    <property type="match status" value="1"/>
</dbReference>
<dbReference type="Pfam" id="PF12796">
    <property type="entry name" value="Ank_2"/>
    <property type="match status" value="1"/>
</dbReference>
<dbReference type="AlphaFoldDB" id="A0A811JSJ8"/>
<evidence type="ECO:0000313" key="3">
    <source>
        <dbReference type="Proteomes" id="UP000614601"/>
    </source>
</evidence>
<dbReference type="InterPro" id="IPR002110">
    <property type="entry name" value="Ankyrin_rpt"/>
</dbReference>
<dbReference type="PANTHER" id="PTHR13283">
    <property type="entry name" value="KREV INTERACTION TRAPPED 1-RELATED"/>
    <property type="match status" value="1"/>
</dbReference>
<dbReference type="PROSITE" id="PS50297">
    <property type="entry name" value="ANK_REP_REGION"/>
    <property type="match status" value="1"/>
</dbReference>
<accession>A0A811JSJ8</accession>
<dbReference type="PROSITE" id="PS50088">
    <property type="entry name" value="ANK_REPEAT"/>
    <property type="match status" value="2"/>
</dbReference>
<dbReference type="Proteomes" id="UP000614601">
    <property type="component" value="Unassembled WGS sequence"/>
</dbReference>
<dbReference type="GO" id="GO:2000114">
    <property type="term" value="P:regulation of establishment of cell polarity"/>
    <property type="evidence" value="ECO:0007669"/>
    <property type="project" value="TreeGrafter"/>
</dbReference>
<dbReference type="GO" id="GO:0045454">
    <property type="term" value="P:cell redox homeostasis"/>
    <property type="evidence" value="ECO:0007669"/>
    <property type="project" value="TreeGrafter"/>
</dbReference>
<dbReference type="Gene3D" id="1.25.40.20">
    <property type="entry name" value="Ankyrin repeat-containing domain"/>
    <property type="match status" value="1"/>
</dbReference>